<sequence length="75" mass="8293">MSVPIRKARESRSALEECEPQRRRKGKRNAPRGVAASVSPFSDAAMLLPPSVSFKHQNRTAPLSRCQKSLESTSN</sequence>
<reference evidence="2 3" key="1">
    <citation type="journal article" date="2016" name="Sci. Rep.">
        <title>The Dendrobium catenatum Lindl. genome sequence provides insights into polysaccharide synthase, floral development and adaptive evolution.</title>
        <authorList>
            <person name="Zhang G.Q."/>
            <person name="Xu Q."/>
            <person name="Bian C."/>
            <person name="Tsai W.C."/>
            <person name="Yeh C.M."/>
            <person name="Liu K.W."/>
            <person name="Yoshida K."/>
            <person name="Zhang L.S."/>
            <person name="Chang S.B."/>
            <person name="Chen F."/>
            <person name="Shi Y."/>
            <person name="Su Y.Y."/>
            <person name="Zhang Y.Q."/>
            <person name="Chen L.J."/>
            <person name="Yin Y."/>
            <person name="Lin M."/>
            <person name="Huang H."/>
            <person name="Deng H."/>
            <person name="Wang Z.W."/>
            <person name="Zhu S.L."/>
            <person name="Zhao X."/>
            <person name="Deng C."/>
            <person name="Niu S.C."/>
            <person name="Huang J."/>
            <person name="Wang M."/>
            <person name="Liu G.H."/>
            <person name="Yang H.J."/>
            <person name="Xiao X.J."/>
            <person name="Hsiao Y.Y."/>
            <person name="Wu W.L."/>
            <person name="Chen Y.Y."/>
            <person name="Mitsuda N."/>
            <person name="Ohme-Takagi M."/>
            <person name="Luo Y.B."/>
            <person name="Van de Peer Y."/>
            <person name="Liu Z.J."/>
        </authorList>
    </citation>
    <scope>NUCLEOTIDE SEQUENCE [LARGE SCALE GENOMIC DNA]</scope>
    <source>
        <tissue evidence="2">The whole plant</tissue>
    </source>
</reference>
<protein>
    <submittedName>
        <fullName evidence="2">Uncharacterized protein</fullName>
    </submittedName>
</protein>
<feature type="region of interest" description="Disordered" evidence="1">
    <location>
        <begin position="56"/>
        <end position="75"/>
    </location>
</feature>
<keyword evidence="3" id="KW-1185">Reference proteome</keyword>
<dbReference type="EMBL" id="KZ501830">
    <property type="protein sequence ID" value="PKU88011.1"/>
    <property type="molecule type" value="Genomic_DNA"/>
</dbReference>
<dbReference type="AlphaFoldDB" id="A0A2I0XJD1"/>
<name>A0A2I0XJD1_9ASPA</name>
<evidence type="ECO:0000313" key="3">
    <source>
        <dbReference type="Proteomes" id="UP000233837"/>
    </source>
</evidence>
<feature type="compositionally biased region" description="Basic and acidic residues" evidence="1">
    <location>
        <begin position="7"/>
        <end position="21"/>
    </location>
</feature>
<feature type="compositionally biased region" description="Polar residues" evidence="1">
    <location>
        <begin position="66"/>
        <end position="75"/>
    </location>
</feature>
<organism evidence="2 3">
    <name type="scientific">Dendrobium catenatum</name>
    <dbReference type="NCBI Taxonomy" id="906689"/>
    <lineage>
        <taxon>Eukaryota</taxon>
        <taxon>Viridiplantae</taxon>
        <taxon>Streptophyta</taxon>
        <taxon>Embryophyta</taxon>
        <taxon>Tracheophyta</taxon>
        <taxon>Spermatophyta</taxon>
        <taxon>Magnoliopsida</taxon>
        <taxon>Liliopsida</taxon>
        <taxon>Asparagales</taxon>
        <taxon>Orchidaceae</taxon>
        <taxon>Epidendroideae</taxon>
        <taxon>Malaxideae</taxon>
        <taxon>Dendrobiinae</taxon>
        <taxon>Dendrobium</taxon>
    </lineage>
</organism>
<accession>A0A2I0XJD1</accession>
<dbReference type="Proteomes" id="UP000233837">
    <property type="component" value="Unassembled WGS sequence"/>
</dbReference>
<evidence type="ECO:0000313" key="2">
    <source>
        <dbReference type="EMBL" id="PKU88011.1"/>
    </source>
</evidence>
<feature type="region of interest" description="Disordered" evidence="1">
    <location>
        <begin position="1"/>
        <end position="37"/>
    </location>
</feature>
<gene>
    <name evidence="2" type="ORF">MA16_Dca007953</name>
</gene>
<proteinExistence type="predicted"/>
<reference evidence="2 3" key="2">
    <citation type="journal article" date="2017" name="Nature">
        <title>The Apostasia genome and the evolution of orchids.</title>
        <authorList>
            <person name="Zhang G.Q."/>
            <person name="Liu K.W."/>
            <person name="Li Z."/>
            <person name="Lohaus R."/>
            <person name="Hsiao Y.Y."/>
            <person name="Niu S.C."/>
            <person name="Wang J.Y."/>
            <person name="Lin Y.C."/>
            <person name="Xu Q."/>
            <person name="Chen L.J."/>
            <person name="Yoshida K."/>
            <person name="Fujiwara S."/>
            <person name="Wang Z.W."/>
            <person name="Zhang Y.Q."/>
            <person name="Mitsuda N."/>
            <person name="Wang M."/>
            <person name="Liu G.H."/>
            <person name="Pecoraro L."/>
            <person name="Huang H.X."/>
            <person name="Xiao X.J."/>
            <person name="Lin M."/>
            <person name="Wu X.Y."/>
            <person name="Wu W.L."/>
            <person name="Chen Y.Y."/>
            <person name="Chang S.B."/>
            <person name="Sakamoto S."/>
            <person name="Ohme-Takagi M."/>
            <person name="Yagi M."/>
            <person name="Zeng S.J."/>
            <person name="Shen C.Y."/>
            <person name="Yeh C.M."/>
            <person name="Luo Y.B."/>
            <person name="Tsai W.C."/>
            <person name="Van de Peer Y."/>
            <person name="Liu Z.J."/>
        </authorList>
    </citation>
    <scope>NUCLEOTIDE SEQUENCE [LARGE SCALE GENOMIC DNA]</scope>
    <source>
        <tissue evidence="2">The whole plant</tissue>
    </source>
</reference>
<evidence type="ECO:0000256" key="1">
    <source>
        <dbReference type="SAM" id="MobiDB-lite"/>
    </source>
</evidence>